<dbReference type="Pfam" id="PF02625">
    <property type="entry name" value="XdhC_CoxI"/>
    <property type="match status" value="1"/>
</dbReference>
<reference evidence="3 4" key="1">
    <citation type="submission" date="2016-10" db="EMBL/GenBank/DDBJ databases">
        <authorList>
            <person name="de Groot N.N."/>
        </authorList>
    </citation>
    <scope>NUCLEOTIDE SEQUENCE [LARGE SCALE GENOMIC DNA]</scope>
    <source>
        <strain evidence="3 4">CGMCC 1.10210</strain>
    </source>
</reference>
<evidence type="ECO:0000259" key="1">
    <source>
        <dbReference type="Pfam" id="PF02625"/>
    </source>
</evidence>
<feature type="domain" description="XdhC Rossmann" evidence="2">
    <location>
        <begin position="124"/>
        <end position="265"/>
    </location>
</feature>
<dbReference type="PANTHER" id="PTHR30388:SF6">
    <property type="entry name" value="XANTHINE DEHYDROGENASE SUBUNIT A-RELATED"/>
    <property type="match status" value="1"/>
</dbReference>
<dbReference type="AlphaFoldDB" id="A0A1I1IDN3"/>
<accession>A0A1I1IDN3</accession>
<dbReference type="InterPro" id="IPR027051">
    <property type="entry name" value="XdhC_Rossmann_dom"/>
</dbReference>
<organism evidence="3 4">
    <name type="scientific">Devosia psychrophila</name>
    <dbReference type="NCBI Taxonomy" id="728005"/>
    <lineage>
        <taxon>Bacteria</taxon>
        <taxon>Pseudomonadati</taxon>
        <taxon>Pseudomonadota</taxon>
        <taxon>Alphaproteobacteria</taxon>
        <taxon>Hyphomicrobiales</taxon>
        <taxon>Devosiaceae</taxon>
        <taxon>Devosia</taxon>
    </lineage>
</organism>
<proteinExistence type="predicted"/>
<dbReference type="Proteomes" id="UP000182258">
    <property type="component" value="Unassembled WGS sequence"/>
</dbReference>
<dbReference type="STRING" id="728005.SAMN04488059_10443"/>
<dbReference type="PANTHER" id="PTHR30388">
    <property type="entry name" value="ALDEHYDE OXIDOREDUCTASE MOLYBDENUM COFACTOR ASSEMBLY PROTEIN"/>
    <property type="match status" value="1"/>
</dbReference>
<dbReference type="InterPro" id="IPR014308">
    <property type="entry name" value="Xanthine_DH_XdhC"/>
</dbReference>
<evidence type="ECO:0000313" key="3">
    <source>
        <dbReference type="EMBL" id="SFC34081.1"/>
    </source>
</evidence>
<protein>
    <submittedName>
        <fullName evidence="3">Xanthine dehydrogenase accessory factor</fullName>
    </submittedName>
</protein>
<dbReference type="InterPro" id="IPR036291">
    <property type="entry name" value="NAD(P)-bd_dom_sf"/>
</dbReference>
<evidence type="ECO:0000259" key="2">
    <source>
        <dbReference type="Pfam" id="PF13478"/>
    </source>
</evidence>
<dbReference type="Gene3D" id="3.40.50.720">
    <property type="entry name" value="NAD(P)-binding Rossmann-like Domain"/>
    <property type="match status" value="1"/>
</dbReference>
<name>A0A1I1IDN3_9HYPH</name>
<dbReference type="Pfam" id="PF13478">
    <property type="entry name" value="XdhC_C"/>
    <property type="match status" value="1"/>
</dbReference>
<sequence>MGLPPMTRSSELTSFLVTNTDVIVCELTSVRGSSPREQGTFMLVGRSALFGTIGGGALEYMVIEHARRLIANGQAEDAMDVPLGPEIGQCCGGRVGVSLAYADADKRVELAKLVAEVDAALPHVYVFGAGHVGRALAQILAILPVQLEVIDTRREELELLPKGITARIVAMPEAVVRSAPQGSSFVILTHDHALDFLIAQEALARLDAPYVGMVGSQTKRAKFSSWFKTEGGDARALERLVLPIGQHGLGDKRPAVIAALAAAEIMVHIGQREAENVRARTPKSLGVVIGR</sequence>
<dbReference type="InterPro" id="IPR003777">
    <property type="entry name" value="XdhC_CoxI"/>
</dbReference>
<dbReference type="InterPro" id="IPR052698">
    <property type="entry name" value="MoCofactor_Util/Proc"/>
</dbReference>
<feature type="domain" description="XdhC- CoxI" evidence="1">
    <location>
        <begin position="20"/>
        <end position="75"/>
    </location>
</feature>
<evidence type="ECO:0000313" key="4">
    <source>
        <dbReference type="Proteomes" id="UP000182258"/>
    </source>
</evidence>
<dbReference type="NCBIfam" id="TIGR02964">
    <property type="entry name" value="xanthine_xdhC"/>
    <property type="match status" value="1"/>
</dbReference>
<dbReference type="EMBL" id="FOMB01000004">
    <property type="protein sequence ID" value="SFC34081.1"/>
    <property type="molecule type" value="Genomic_DNA"/>
</dbReference>
<dbReference type="SUPFAM" id="SSF51735">
    <property type="entry name" value="NAD(P)-binding Rossmann-fold domains"/>
    <property type="match status" value="1"/>
</dbReference>
<gene>
    <name evidence="3" type="ORF">SAMN04488059_10443</name>
</gene>